<dbReference type="AlphaFoldDB" id="A0A9W6RBB6"/>
<proteinExistence type="predicted"/>
<evidence type="ECO:0000313" key="3">
    <source>
        <dbReference type="Proteomes" id="UP001165135"/>
    </source>
</evidence>
<sequence length="87" mass="8936">MSRSVTRASPPGRNAIAHGTDSPVTRARGVPSRTPDADAEAGAADDLPDDPPDEHPASARAHTMTSVLSLTLVKFPSQSGTKFSGPS</sequence>
<dbReference type="EMBL" id="BSTJ01000001">
    <property type="protein sequence ID" value="GLY72781.1"/>
    <property type="molecule type" value="Genomic_DNA"/>
</dbReference>
<name>A0A9W6RBB6_9ACTN</name>
<feature type="region of interest" description="Disordered" evidence="1">
    <location>
        <begin position="1"/>
        <end position="63"/>
    </location>
</feature>
<gene>
    <name evidence="2" type="ORF">Airi01_010480</name>
</gene>
<dbReference type="Proteomes" id="UP001165135">
    <property type="component" value="Unassembled WGS sequence"/>
</dbReference>
<evidence type="ECO:0000256" key="1">
    <source>
        <dbReference type="SAM" id="MobiDB-lite"/>
    </source>
</evidence>
<organism evidence="2 3">
    <name type="scientific">Actinoallomurus iriomotensis</name>
    <dbReference type="NCBI Taxonomy" id="478107"/>
    <lineage>
        <taxon>Bacteria</taxon>
        <taxon>Bacillati</taxon>
        <taxon>Actinomycetota</taxon>
        <taxon>Actinomycetes</taxon>
        <taxon>Streptosporangiales</taxon>
        <taxon>Thermomonosporaceae</taxon>
        <taxon>Actinoallomurus</taxon>
    </lineage>
</organism>
<protein>
    <submittedName>
        <fullName evidence="2">Uncharacterized protein</fullName>
    </submittedName>
</protein>
<reference evidence="2" key="1">
    <citation type="submission" date="2023-03" db="EMBL/GenBank/DDBJ databases">
        <title>Actinoallomurus iriomotensis NBRC 103681.</title>
        <authorList>
            <person name="Ichikawa N."/>
            <person name="Sato H."/>
            <person name="Tonouchi N."/>
        </authorList>
    </citation>
    <scope>NUCLEOTIDE SEQUENCE</scope>
    <source>
        <strain evidence="2">NBRC 103681</strain>
    </source>
</reference>
<evidence type="ECO:0000313" key="2">
    <source>
        <dbReference type="EMBL" id="GLY72781.1"/>
    </source>
</evidence>
<accession>A0A9W6RBB6</accession>
<comment type="caution">
    <text evidence="2">The sequence shown here is derived from an EMBL/GenBank/DDBJ whole genome shotgun (WGS) entry which is preliminary data.</text>
</comment>